<evidence type="ECO:0000313" key="1">
    <source>
        <dbReference type="EMBL" id="EMT38907.1"/>
    </source>
</evidence>
<comment type="caution">
    <text evidence="1">The sequence shown here is derived from an EMBL/GenBank/DDBJ whole genome shotgun (WGS) entry which is preliminary data.</text>
</comment>
<dbReference type="HOGENOM" id="CLU_2669927_0_0_9"/>
<keyword evidence="2" id="KW-1185">Reference proteome</keyword>
<dbReference type="RefSeq" id="WP_004401030.1">
    <property type="nucleotide sequence ID" value="NZ_KB731287.1"/>
</dbReference>
<dbReference type="Proteomes" id="UP000013242">
    <property type="component" value="Unassembled WGS sequence"/>
</dbReference>
<evidence type="ECO:0000313" key="2">
    <source>
        <dbReference type="Proteomes" id="UP000013242"/>
    </source>
</evidence>
<organism evidence="1 2">
    <name type="scientific">Thermoanaerobacter thermohydrosulfuricus WC1</name>
    <dbReference type="NCBI Taxonomy" id="1198630"/>
    <lineage>
        <taxon>Bacteria</taxon>
        <taxon>Bacillati</taxon>
        <taxon>Bacillota</taxon>
        <taxon>Clostridia</taxon>
        <taxon>Thermoanaerobacterales</taxon>
        <taxon>Thermoanaerobacteraceae</taxon>
        <taxon>Thermoanaerobacter</taxon>
    </lineage>
</organism>
<reference evidence="1 2" key="1">
    <citation type="journal article" date="2013" name="PLoS ONE">
        <title>Genomic Evaluation of Thermoanaerobacter spp. for the Construction of Designer Co-Cultures to Improve Lignocellulosic Biofuel Production.</title>
        <authorList>
            <person name="Verbeke T.J."/>
            <person name="Zhang X."/>
            <person name="Henrissat B."/>
            <person name="Spicer V."/>
            <person name="Rydzak T."/>
            <person name="Krokhin O.V."/>
            <person name="Fristensky B."/>
            <person name="Levin D.B."/>
            <person name="Sparling R."/>
        </authorList>
    </citation>
    <scope>NUCLEOTIDE SEQUENCE [LARGE SCALE GENOMIC DNA]</scope>
    <source>
        <strain evidence="1 2">WC1</strain>
    </source>
</reference>
<dbReference type="EMBL" id="AMYG01000035">
    <property type="protein sequence ID" value="EMT38907.1"/>
    <property type="molecule type" value="Genomic_DNA"/>
</dbReference>
<dbReference type="PATRIC" id="fig|1198630.3.peg.1571"/>
<protein>
    <submittedName>
        <fullName evidence="1">Uncharacterized protein</fullName>
    </submittedName>
</protein>
<sequence>MSAQEDNTVKIKVYKNNNWMWHNIEFKTKSLEHRDMKGFKEINPSLVNNDKYYQIFLQKLFIFWERIKYTISERE</sequence>
<dbReference type="AlphaFoldDB" id="M8DFV6"/>
<gene>
    <name evidence="1" type="ORF">TthWC1_1550</name>
</gene>
<proteinExistence type="predicted"/>
<accession>M8DFV6</accession>
<name>M8DFV6_THETY</name>